<sequence>MGLDDKIGNKGDELKGKAKEATGKATDDERLEAEGKGDQTGANLKQAGEKVKDAFKS</sequence>
<dbReference type="SUPFAM" id="SSF69047">
    <property type="entry name" value="Hypothetical protein YjbJ"/>
    <property type="match status" value="1"/>
</dbReference>
<accession>A0ABW2MZ53</accession>
<evidence type="ECO:0000256" key="1">
    <source>
        <dbReference type="ARBA" id="ARBA00009129"/>
    </source>
</evidence>
<dbReference type="Pfam" id="PF05532">
    <property type="entry name" value="CsbD"/>
    <property type="match status" value="1"/>
</dbReference>
<dbReference type="InterPro" id="IPR036629">
    <property type="entry name" value="YjbJ_sf"/>
</dbReference>
<name>A0ABW2MZ53_9ACTN</name>
<proteinExistence type="inferred from homology"/>
<feature type="domain" description="CsbD-like" evidence="3">
    <location>
        <begin position="5"/>
        <end position="57"/>
    </location>
</feature>
<organism evidence="4 5">
    <name type="scientific">Nocardioides astragali</name>
    <dbReference type="NCBI Taxonomy" id="1776736"/>
    <lineage>
        <taxon>Bacteria</taxon>
        <taxon>Bacillati</taxon>
        <taxon>Actinomycetota</taxon>
        <taxon>Actinomycetes</taxon>
        <taxon>Propionibacteriales</taxon>
        <taxon>Nocardioidaceae</taxon>
        <taxon>Nocardioides</taxon>
    </lineage>
</organism>
<feature type="compositionally biased region" description="Basic and acidic residues" evidence="2">
    <location>
        <begin position="47"/>
        <end position="57"/>
    </location>
</feature>
<evidence type="ECO:0000256" key="2">
    <source>
        <dbReference type="SAM" id="MobiDB-lite"/>
    </source>
</evidence>
<evidence type="ECO:0000313" key="5">
    <source>
        <dbReference type="Proteomes" id="UP001596524"/>
    </source>
</evidence>
<dbReference type="EMBL" id="JBHTCH010000001">
    <property type="protein sequence ID" value="MFC7359080.1"/>
    <property type="molecule type" value="Genomic_DNA"/>
</dbReference>
<comment type="similarity">
    <text evidence="1">Belongs to the UPF0337 (CsbD) family.</text>
</comment>
<keyword evidence="5" id="KW-1185">Reference proteome</keyword>
<evidence type="ECO:0000259" key="3">
    <source>
        <dbReference type="Pfam" id="PF05532"/>
    </source>
</evidence>
<reference evidence="5" key="1">
    <citation type="journal article" date="2019" name="Int. J. Syst. Evol. Microbiol.">
        <title>The Global Catalogue of Microorganisms (GCM) 10K type strain sequencing project: providing services to taxonomists for standard genome sequencing and annotation.</title>
        <authorList>
            <consortium name="The Broad Institute Genomics Platform"/>
            <consortium name="The Broad Institute Genome Sequencing Center for Infectious Disease"/>
            <person name="Wu L."/>
            <person name="Ma J."/>
        </authorList>
    </citation>
    <scope>NUCLEOTIDE SEQUENCE [LARGE SCALE GENOMIC DNA]</scope>
    <source>
        <strain evidence="5">FCH27</strain>
    </source>
</reference>
<dbReference type="InterPro" id="IPR008462">
    <property type="entry name" value="CsbD"/>
</dbReference>
<protein>
    <submittedName>
        <fullName evidence="4">CsbD family protein</fullName>
    </submittedName>
</protein>
<feature type="region of interest" description="Disordered" evidence="2">
    <location>
        <begin position="1"/>
        <end position="57"/>
    </location>
</feature>
<dbReference type="RefSeq" id="WP_255890140.1">
    <property type="nucleotide sequence ID" value="NZ_JAFMZM010000003.1"/>
</dbReference>
<comment type="caution">
    <text evidence="4">The sequence shown here is derived from an EMBL/GenBank/DDBJ whole genome shotgun (WGS) entry which is preliminary data.</text>
</comment>
<dbReference type="Gene3D" id="1.10.1470.10">
    <property type="entry name" value="YjbJ"/>
    <property type="match status" value="1"/>
</dbReference>
<evidence type="ECO:0000313" key="4">
    <source>
        <dbReference type="EMBL" id="MFC7359080.1"/>
    </source>
</evidence>
<gene>
    <name evidence="4" type="ORF">ACFQO6_02280</name>
</gene>
<feature type="compositionally biased region" description="Basic and acidic residues" evidence="2">
    <location>
        <begin position="1"/>
        <end position="37"/>
    </location>
</feature>
<dbReference type="Proteomes" id="UP001596524">
    <property type="component" value="Unassembled WGS sequence"/>
</dbReference>